<keyword evidence="3" id="KW-1185">Reference proteome</keyword>
<dbReference type="AlphaFoldDB" id="A0AAV4GQI6"/>
<organism evidence="2 3">
    <name type="scientific">Elysia marginata</name>
    <dbReference type="NCBI Taxonomy" id="1093978"/>
    <lineage>
        <taxon>Eukaryota</taxon>
        <taxon>Metazoa</taxon>
        <taxon>Spiralia</taxon>
        <taxon>Lophotrochozoa</taxon>
        <taxon>Mollusca</taxon>
        <taxon>Gastropoda</taxon>
        <taxon>Heterobranchia</taxon>
        <taxon>Euthyneura</taxon>
        <taxon>Panpulmonata</taxon>
        <taxon>Sacoglossa</taxon>
        <taxon>Placobranchoidea</taxon>
        <taxon>Plakobranchidae</taxon>
        <taxon>Elysia</taxon>
    </lineage>
</organism>
<sequence>MLSGEQKRERGRVPITHSTRGDCFGSLAHSPALKKNSTVRDIEHGRSRLGPNQHNEGMGSKQDARCLEAKGCMIIREEGPRQCRLRHFVATSPSFPL</sequence>
<comment type="caution">
    <text evidence="2">The sequence shown here is derived from an EMBL/GenBank/DDBJ whole genome shotgun (WGS) entry which is preliminary data.</text>
</comment>
<gene>
    <name evidence="2" type="ORF">ElyMa_002496500</name>
</gene>
<dbReference type="Proteomes" id="UP000762676">
    <property type="component" value="Unassembled WGS sequence"/>
</dbReference>
<evidence type="ECO:0000313" key="2">
    <source>
        <dbReference type="EMBL" id="GFR87569.1"/>
    </source>
</evidence>
<proteinExistence type="predicted"/>
<evidence type="ECO:0000256" key="1">
    <source>
        <dbReference type="SAM" id="MobiDB-lite"/>
    </source>
</evidence>
<evidence type="ECO:0000313" key="3">
    <source>
        <dbReference type="Proteomes" id="UP000762676"/>
    </source>
</evidence>
<protein>
    <submittedName>
        <fullName evidence="2">Uncharacterized protein</fullName>
    </submittedName>
</protein>
<feature type="region of interest" description="Disordered" evidence="1">
    <location>
        <begin position="1"/>
        <end position="62"/>
    </location>
</feature>
<name>A0AAV4GQI6_9GAST</name>
<feature type="compositionally biased region" description="Basic and acidic residues" evidence="1">
    <location>
        <begin position="1"/>
        <end position="12"/>
    </location>
</feature>
<accession>A0AAV4GQI6</accession>
<dbReference type="EMBL" id="BMAT01005103">
    <property type="protein sequence ID" value="GFR87569.1"/>
    <property type="molecule type" value="Genomic_DNA"/>
</dbReference>
<reference evidence="2 3" key="1">
    <citation type="journal article" date="2021" name="Elife">
        <title>Chloroplast acquisition without the gene transfer in kleptoplastic sea slugs, Plakobranchus ocellatus.</title>
        <authorList>
            <person name="Maeda T."/>
            <person name="Takahashi S."/>
            <person name="Yoshida T."/>
            <person name="Shimamura S."/>
            <person name="Takaki Y."/>
            <person name="Nagai Y."/>
            <person name="Toyoda A."/>
            <person name="Suzuki Y."/>
            <person name="Arimoto A."/>
            <person name="Ishii H."/>
            <person name="Satoh N."/>
            <person name="Nishiyama T."/>
            <person name="Hasebe M."/>
            <person name="Maruyama T."/>
            <person name="Minagawa J."/>
            <person name="Obokata J."/>
            <person name="Shigenobu S."/>
        </authorList>
    </citation>
    <scope>NUCLEOTIDE SEQUENCE [LARGE SCALE GENOMIC DNA]</scope>
</reference>